<sequence>MSSPVVATSGHRWHQAHGTRFRAQRLRQPDQVRVQEPPRMLVAVGGLETKAESRRQGRRRTGAVGISSVHPLQRPSFSHLLHLLQVSEPLLEESYGRRVDDGRGGLAAAVPSHWRLERGVLVSG</sequence>
<comment type="caution">
    <text evidence="1">The sequence shown here is derived from an EMBL/GenBank/DDBJ whole genome shotgun (WGS) entry which is preliminary data.</text>
</comment>
<reference evidence="1" key="1">
    <citation type="submission" date="2020-10" db="EMBL/GenBank/DDBJ databases">
        <authorList>
            <person name="Han B."/>
            <person name="Lu T."/>
            <person name="Zhao Q."/>
            <person name="Huang X."/>
            <person name="Zhao Y."/>
        </authorList>
    </citation>
    <scope>NUCLEOTIDE SEQUENCE</scope>
</reference>
<name>A0A811MHK5_9POAL</name>
<gene>
    <name evidence="1" type="ORF">NCGR_LOCUS6137</name>
</gene>
<keyword evidence="2" id="KW-1185">Reference proteome</keyword>
<protein>
    <submittedName>
        <fullName evidence="1">Uncharacterized protein</fullName>
    </submittedName>
</protein>
<proteinExistence type="predicted"/>
<organism evidence="1 2">
    <name type="scientific">Miscanthus lutarioriparius</name>
    <dbReference type="NCBI Taxonomy" id="422564"/>
    <lineage>
        <taxon>Eukaryota</taxon>
        <taxon>Viridiplantae</taxon>
        <taxon>Streptophyta</taxon>
        <taxon>Embryophyta</taxon>
        <taxon>Tracheophyta</taxon>
        <taxon>Spermatophyta</taxon>
        <taxon>Magnoliopsida</taxon>
        <taxon>Liliopsida</taxon>
        <taxon>Poales</taxon>
        <taxon>Poaceae</taxon>
        <taxon>PACMAD clade</taxon>
        <taxon>Panicoideae</taxon>
        <taxon>Andropogonodae</taxon>
        <taxon>Andropogoneae</taxon>
        <taxon>Saccharinae</taxon>
        <taxon>Miscanthus</taxon>
    </lineage>
</organism>
<accession>A0A811MHK5</accession>
<dbReference type="EMBL" id="CAJGYO010000002">
    <property type="protein sequence ID" value="CAD6210005.1"/>
    <property type="molecule type" value="Genomic_DNA"/>
</dbReference>
<evidence type="ECO:0000313" key="1">
    <source>
        <dbReference type="EMBL" id="CAD6210005.1"/>
    </source>
</evidence>
<evidence type="ECO:0000313" key="2">
    <source>
        <dbReference type="Proteomes" id="UP000604825"/>
    </source>
</evidence>
<dbReference type="Proteomes" id="UP000604825">
    <property type="component" value="Unassembled WGS sequence"/>
</dbReference>
<dbReference type="AlphaFoldDB" id="A0A811MHK5"/>